<accession>A0A9D4ZF55</accession>
<dbReference type="GO" id="GO:0004167">
    <property type="term" value="F:dopachrome isomerase activity"/>
    <property type="evidence" value="ECO:0007669"/>
    <property type="project" value="UniProtKB-EC"/>
</dbReference>
<keyword evidence="4" id="KW-0964">Secreted</keyword>
<dbReference type="InterPro" id="IPR001398">
    <property type="entry name" value="Macrophage_inhib_fac"/>
</dbReference>
<comment type="catalytic activity">
    <reaction evidence="6">
        <text>3-phenylpyruvate = enol-phenylpyruvate</text>
        <dbReference type="Rhea" id="RHEA:17097"/>
        <dbReference type="ChEBI" id="CHEBI:16815"/>
        <dbReference type="ChEBI" id="CHEBI:18005"/>
        <dbReference type="EC" id="5.3.2.1"/>
    </reaction>
</comment>
<evidence type="ECO:0000313" key="14">
    <source>
        <dbReference type="Proteomes" id="UP000886520"/>
    </source>
</evidence>
<dbReference type="Pfam" id="PF01187">
    <property type="entry name" value="MIF"/>
    <property type="match status" value="1"/>
</dbReference>
<dbReference type="Gene3D" id="3.30.429.10">
    <property type="entry name" value="Macrophage Migration Inhibitory Factor"/>
    <property type="match status" value="1"/>
</dbReference>
<evidence type="ECO:0000256" key="2">
    <source>
        <dbReference type="ARBA" id="ARBA00005851"/>
    </source>
</evidence>
<name>A0A9D4ZF55_ADICA</name>
<evidence type="ECO:0000256" key="1">
    <source>
        <dbReference type="ARBA" id="ARBA00004613"/>
    </source>
</evidence>
<dbReference type="EC" id="5.3.2.1" evidence="9"/>
<gene>
    <name evidence="13" type="ORF">GOP47_0014794</name>
</gene>
<comment type="subcellular location">
    <subcellularLocation>
        <location evidence="1">Secreted</location>
    </subcellularLocation>
</comment>
<dbReference type="AlphaFoldDB" id="A0A9D4ZF55"/>
<reference evidence="13" key="1">
    <citation type="submission" date="2021-01" db="EMBL/GenBank/DDBJ databases">
        <title>Adiantum capillus-veneris genome.</title>
        <authorList>
            <person name="Fang Y."/>
            <person name="Liao Q."/>
        </authorList>
    </citation>
    <scope>NUCLEOTIDE SEQUENCE</scope>
    <source>
        <strain evidence="13">H3</strain>
        <tissue evidence="13">Leaf</tissue>
    </source>
</reference>
<evidence type="ECO:0000256" key="12">
    <source>
        <dbReference type="ARBA" id="ARBA00042730"/>
    </source>
</evidence>
<dbReference type="SUPFAM" id="SSF55331">
    <property type="entry name" value="Tautomerase/MIF"/>
    <property type="match status" value="1"/>
</dbReference>
<dbReference type="InterPro" id="IPR014347">
    <property type="entry name" value="Tautomerase/MIF_sf"/>
</dbReference>
<evidence type="ECO:0000256" key="7">
    <source>
        <dbReference type="ARBA" id="ARBA00036823"/>
    </source>
</evidence>
<dbReference type="EMBL" id="JABFUD020000014">
    <property type="protein sequence ID" value="KAI5070451.1"/>
    <property type="molecule type" value="Genomic_DNA"/>
</dbReference>
<dbReference type="PANTHER" id="PTHR11954:SF6">
    <property type="entry name" value="MACROPHAGE MIGRATION INHIBITORY FACTOR"/>
    <property type="match status" value="1"/>
</dbReference>
<evidence type="ECO:0000256" key="11">
    <source>
        <dbReference type="ARBA" id="ARBA00041912"/>
    </source>
</evidence>
<dbReference type="GO" id="GO:0005125">
    <property type="term" value="F:cytokine activity"/>
    <property type="evidence" value="ECO:0007669"/>
    <property type="project" value="UniProtKB-KW"/>
</dbReference>
<evidence type="ECO:0000256" key="5">
    <source>
        <dbReference type="ARBA" id="ARBA00023235"/>
    </source>
</evidence>
<keyword evidence="3" id="KW-0202">Cytokine</keyword>
<evidence type="ECO:0000256" key="6">
    <source>
        <dbReference type="ARBA" id="ARBA00036735"/>
    </source>
</evidence>
<evidence type="ECO:0000256" key="8">
    <source>
        <dbReference type="ARBA" id="ARBA00038932"/>
    </source>
</evidence>
<dbReference type="OrthoDB" id="255819at2759"/>
<evidence type="ECO:0000256" key="9">
    <source>
        <dbReference type="ARBA" id="ARBA00039086"/>
    </source>
</evidence>
<organism evidence="13 14">
    <name type="scientific">Adiantum capillus-veneris</name>
    <name type="common">Maidenhair fern</name>
    <dbReference type="NCBI Taxonomy" id="13818"/>
    <lineage>
        <taxon>Eukaryota</taxon>
        <taxon>Viridiplantae</taxon>
        <taxon>Streptophyta</taxon>
        <taxon>Embryophyta</taxon>
        <taxon>Tracheophyta</taxon>
        <taxon>Polypodiopsida</taxon>
        <taxon>Polypodiidae</taxon>
        <taxon>Polypodiales</taxon>
        <taxon>Pteridineae</taxon>
        <taxon>Pteridaceae</taxon>
        <taxon>Vittarioideae</taxon>
        <taxon>Adiantum</taxon>
    </lineage>
</organism>
<dbReference type="GO" id="GO:0050178">
    <property type="term" value="F:phenylpyruvate tautomerase activity"/>
    <property type="evidence" value="ECO:0007669"/>
    <property type="project" value="UniProtKB-EC"/>
</dbReference>
<comment type="catalytic activity">
    <reaction evidence="7">
        <text>L-dopachrome = 5,6-dihydroxyindole-2-carboxylate</text>
        <dbReference type="Rhea" id="RHEA:13041"/>
        <dbReference type="ChEBI" id="CHEBI:16875"/>
        <dbReference type="ChEBI" id="CHEBI:57509"/>
        <dbReference type="EC" id="5.3.3.12"/>
    </reaction>
</comment>
<sequence length="168" mass="18423">MPTLNITTNVPLDGVSISDILRDASRAVATTIGKPEQYVMVLLRGGVPVMFAGSEEPAAYGEIVSIGGLSPSVNKTISSAISEILESKLSIPKSRFYLKFSDVNCKQLGICDIYKWSVVFESLNMNVQMIKVVLEVSISTMQQLLWHSGETQFFGRAMVEILLSRDFA</sequence>
<keyword evidence="5" id="KW-0413">Isomerase</keyword>
<evidence type="ECO:0000256" key="10">
    <source>
        <dbReference type="ARBA" id="ARBA00041631"/>
    </source>
</evidence>
<dbReference type="PANTHER" id="PTHR11954">
    <property type="entry name" value="D-DOPACHROME DECARBOXYLASE"/>
    <property type="match status" value="1"/>
</dbReference>
<dbReference type="EC" id="5.3.3.12" evidence="8"/>
<comment type="similarity">
    <text evidence="2">Belongs to the MIF family.</text>
</comment>
<proteinExistence type="inferred from homology"/>
<keyword evidence="14" id="KW-1185">Reference proteome</keyword>
<evidence type="ECO:0000313" key="13">
    <source>
        <dbReference type="EMBL" id="KAI5070451.1"/>
    </source>
</evidence>
<evidence type="ECO:0000256" key="3">
    <source>
        <dbReference type="ARBA" id="ARBA00022514"/>
    </source>
</evidence>
<protein>
    <recommendedName>
        <fullName evidence="12">L-dopachrome isomerase</fullName>
        <ecNumber evidence="9">5.3.2.1</ecNumber>
        <ecNumber evidence="8">5.3.3.12</ecNumber>
    </recommendedName>
    <alternativeName>
        <fullName evidence="10">L-dopachrome tautomerase</fullName>
    </alternativeName>
    <alternativeName>
        <fullName evidence="11">Phenylpyruvate tautomerase</fullName>
    </alternativeName>
</protein>
<comment type="caution">
    <text evidence="13">The sequence shown here is derived from an EMBL/GenBank/DDBJ whole genome shotgun (WGS) entry which is preliminary data.</text>
</comment>
<evidence type="ECO:0000256" key="4">
    <source>
        <dbReference type="ARBA" id="ARBA00022525"/>
    </source>
</evidence>
<dbReference type="GO" id="GO:0005615">
    <property type="term" value="C:extracellular space"/>
    <property type="evidence" value="ECO:0007669"/>
    <property type="project" value="UniProtKB-KW"/>
</dbReference>
<dbReference type="Proteomes" id="UP000886520">
    <property type="component" value="Chromosome 14"/>
</dbReference>